<sequence length="85" mass="9447">MMCHEGRDRPGCILVGPVQLVLAPPLNTLKGGFGTRDKVKRFFLVLHFPGKAGNGHWEPRFVHLLSPYEHFDSTSGTIYLLLSGD</sequence>
<evidence type="ECO:0000313" key="2">
    <source>
        <dbReference type="Proteomes" id="UP000823775"/>
    </source>
</evidence>
<dbReference type="EMBL" id="JACEIK010005428">
    <property type="protein sequence ID" value="MCE0481487.1"/>
    <property type="molecule type" value="Genomic_DNA"/>
</dbReference>
<proteinExistence type="predicted"/>
<reference evidence="1 2" key="1">
    <citation type="journal article" date="2021" name="BMC Genomics">
        <title>Datura genome reveals duplications of psychoactive alkaloid biosynthetic genes and high mutation rate following tissue culture.</title>
        <authorList>
            <person name="Rajewski A."/>
            <person name="Carter-House D."/>
            <person name="Stajich J."/>
            <person name="Litt A."/>
        </authorList>
    </citation>
    <scope>NUCLEOTIDE SEQUENCE [LARGE SCALE GENOMIC DNA]</scope>
    <source>
        <strain evidence="1">AR-01</strain>
    </source>
</reference>
<organism evidence="1 2">
    <name type="scientific">Datura stramonium</name>
    <name type="common">Jimsonweed</name>
    <name type="synonym">Common thornapple</name>
    <dbReference type="NCBI Taxonomy" id="4076"/>
    <lineage>
        <taxon>Eukaryota</taxon>
        <taxon>Viridiplantae</taxon>
        <taxon>Streptophyta</taxon>
        <taxon>Embryophyta</taxon>
        <taxon>Tracheophyta</taxon>
        <taxon>Spermatophyta</taxon>
        <taxon>Magnoliopsida</taxon>
        <taxon>eudicotyledons</taxon>
        <taxon>Gunneridae</taxon>
        <taxon>Pentapetalae</taxon>
        <taxon>asterids</taxon>
        <taxon>lamiids</taxon>
        <taxon>Solanales</taxon>
        <taxon>Solanaceae</taxon>
        <taxon>Solanoideae</taxon>
        <taxon>Datureae</taxon>
        <taxon>Datura</taxon>
    </lineage>
</organism>
<comment type="caution">
    <text evidence="1">The sequence shown here is derived from an EMBL/GenBank/DDBJ whole genome shotgun (WGS) entry which is preliminary data.</text>
</comment>
<name>A0ABS8VMS9_DATST</name>
<protein>
    <submittedName>
        <fullName evidence="1">Uncharacterized protein</fullName>
    </submittedName>
</protein>
<accession>A0ABS8VMS9</accession>
<gene>
    <name evidence="1" type="ORF">HAX54_039262</name>
</gene>
<dbReference type="Proteomes" id="UP000823775">
    <property type="component" value="Unassembled WGS sequence"/>
</dbReference>
<evidence type="ECO:0000313" key="1">
    <source>
        <dbReference type="EMBL" id="MCE0481487.1"/>
    </source>
</evidence>
<keyword evidence="2" id="KW-1185">Reference proteome</keyword>